<dbReference type="GO" id="GO:0005634">
    <property type="term" value="C:nucleus"/>
    <property type="evidence" value="ECO:0007669"/>
    <property type="project" value="InterPro"/>
</dbReference>
<dbReference type="OrthoDB" id="10253098at2759"/>
<sequence>MMEHIYCDAILDLNVLELTVEEPASSFSQLRDVAGLKLLLDLELLPRSFLYPREVGQTFREKTLSRELLLKGEKDVKEEEGRKKHEDHHDDSHQDPRNKGAKEREEEDEEKNRSSLTSPCRIVRLIKETTRQAVRLSEILQLASCLSHPLPPPPAIPREDLENRRDWREKKREEDSSTLSISASILKTEDPPHQTTTASSSLLSSSSSPSVLPPPSSSQAQPSKREGVTVHHPHHERMKSETEATSGHGDLSRSPSHDDHSRTSSSIGVKKSSGQCGEEKRTTGGGIRQEDGEVRLPLLSEDIKSTASSLSTQGGERKTRDVEEGRGYEHKTKQKNSTNIMATPPLHHGDHSRPVTSDHRSDGDPCRDIRLKVKRRLKKENLHWLIDLPALQQKEELQILWNQLYFKYYRTISKLRDMYPLI</sequence>
<proteinExistence type="predicted"/>
<dbReference type="Proteomes" id="UP000221165">
    <property type="component" value="Unassembled WGS sequence"/>
</dbReference>
<keyword evidence="3" id="KW-1185">Reference proteome</keyword>
<feature type="compositionally biased region" description="Polar residues" evidence="1">
    <location>
        <begin position="305"/>
        <end position="314"/>
    </location>
</feature>
<dbReference type="GO" id="GO:0000781">
    <property type="term" value="C:chromosome, telomeric region"/>
    <property type="evidence" value="ECO:0007669"/>
    <property type="project" value="GOC"/>
</dbReference>
<feature type="compositionally biased region" description="Basic and acidic residues" evidence="1">
    <location>
        <begin position="277"/>
        <end position="294"/>
    </location>
</feature>
<name>A0A2C6KHP2_9APIC</name>
<evidence type="ECO:0000313" key="2">
    <source>
        <dbReference type="EMBL" id="PHJ16042.1"/>
    </source>
</evidence>
<dbReference type="GeneID" id="94433463"/>
<feature type="region of interest" description="Disordered" evidence="1">
    <location>
        <begin position="146"/>
        <end position="364"/>
    </location>
</feature>
<dbReference type="PANTHER" id="PTHR12046">
    <property type="entry name" value="HISTONE ACETYLTRANSFERASE TYPE B CATALYTIC SUBUNIT"/>
    <property type="match status" value="1"/>
</dbReference>
<protein>
    <submittedName>
        <fullName evidence="2">Histone lysine acetyltransferase hat1</fullName>
    </submittedName>
</protein>
<dbReference type="VEuPathDB" id="ToxoDB:CSUI_010147"/>
<feature type="compositionally biased region" description="Low complexity" evidence="1">
    <location>
        <begin position="199"/>
        <end position="210"/>
    </location>
</feature>
<dbReference type="InterPro" id="IPR017380">
    <property type="entry name" value="Hist_AcTrfase_B-typ_cat-su"/>
</dbReference>
<accession>A0A2C6KHP2</accession>
<feature type="region of interest" description="Disordered" evidence="1">
    <location>
        <begin position="75"/>
        <end position="116"/>
    </location>
</feature>
<organism evidence="2 3">
    <name type="scientific">Cystoisospora suis</name>
    <dbReference type="NCBI Taxonomy" id="483139"/>
    <lineage>
        <taxon>Eukaryota</taxon>
        <taxon>Sar</taxon>
        <taxon>Alveolata</taxon>
        <taxon>Apicomplexa</taxon>
        <taxon>Conoidasida</taxon>
        <taxon>Coccidia</taxon>
        <taxon>Eucoccidiorida</taxon>
        <taxon>Eimeriorina</taxon>
        <taxon>Sarcocystidae</taxon>
        <taxon>Cystoisospora</taxon>
    </lineage>
</organism>
<comment type="caution">
    <text evidence="2">The sequence shown here is derived from an EMBL/GenBank/DDBJ whole genome shotgun (WGS) entry which is preliminary data.</text>
</comment>
<evidence type="ECO:0000256" key="1">
    <source>
        <dbReference type="SAM" id="MobiDB-lite"/>
    </source>
</evidence>
<dbReference type="GO" id="GO:0004402">
    <property type="term" value="F:histone acetyltransferase activity"/>
    <property type="evidence" value="ECO:0007669"/>
    <property type="project" value="InterPro"/>
</dbReference>
<dbReference type="RefSeq" id="XP_067917774.1">
    <property type="nucleotide sequence ID" value="XM_068070252.1"/>
</dbReference>
<feature type="compositionally biased region" description="Basic and acidic residues" evidence="1">
    <location>
        <begin position="315"/>
        <end position="331"/>
    </location>
</feature>
<dbReference type="GO" id="GO:0031509">
    <property type="term" value="P:subtelomeric heterochromatin formation"/>
    <property type="evidence" value="ECO:0007669"/>
    <property type="project" value="InterPro"/>
</dbReference>
<evidence type="ECO:0000313" key="3">
    <source>
        <dbReference type="Proteomes" id="UP000221165"/>
    </source>
</evidence>
<feature type="compositionally biased region" description="Basic and acidic residues" evidence="1">
    <location>
        <begin position="157"/>
        <end position="175"/>
    </location>
</feature>
<reference evidence="2 3" key="1">
    <citation type="journal article" date="2017" name="Int. J. Parasitol.">
        <title>The genome of the protozoan parasite Cystoisospora suis and a reverse vaccinology approach to identify vaccine candidates.</title>
        <authorList>
            <person name="Palmieri N."/>
            <person name="Shrestha A."/>
            <person name="Ruttkowski B."/>
            <person name="Beck T."/>
            <person name="Vogl C."/>
            <person name="Tomley F."/>
            <person name="Blake D.P."/>
            <person name="Joachim A."/>
        </authorList>
    </citation>
    <scope>NUCLEOTIDE SEQUENCE [LARGE SCALE GENOMIC DNA]</scope>
    <source>
        <strain evidence="2 3">Wien I</strain>
    </source>
</reference>
<dbReference type="EMBL" id="MIGC01006732">
    <property type="protein sequence ID" value="PHJ16042.1"/>
    <property type="molecule type" value="Genomic_DNA"/>
</dbReference>
<gene>
    <name evidence="2" type="ORF">CSUI_010147</name>
</gene>
<feature type="compositionally biased region" description="Basic and acidic residues" evidence="1">
    <location>
        <begin position="75"/>
        <end position="104"/>
    </location>
</feature>
<keyword evidence="2" id="KW-0808">Transferase</keyword>
<feature type="compositionally biased region" description="Polar residues" evidence="1">
    <location>
        <begin position="263"/>
        <end position="275"/>
    </location>
</feature>
<feature type="compositionally biased region" description="Basic and acidic residues" evidence="1">
    <location>
        <begin position="347"/>
        <end position="364"/>
    </location>
</feature>
<dbReference type="AlphaFoldDB" id="A0A2C6KHP2"/>